<feature type="non-terminal residue" evidence="1">
    <location>
        <position position="1"/>
    </location>
</feature>
<evidence type="ECO:0000313" key="1">
    <source>
        <dbReference type="EMBL" id="CAG8825792.1"/>
    </source>
</evidence>
<dbReference type="Proteomes" id="UP000789901">
    <property type="component" value="Unassembled WGS sequence"/>
</dbReference>
<sequence>YAISSNNQTISSFSGNSIKTMKRLLPPKNVQISVMINESDLQIFVSCAFDPTIKEYILGIINLKTKKFKRKLIKSPVDSPIVKYEIPLVEMREIHDTPESAEFHAFAQSIGDKYEFDSIIIKSDSVVTQFEAPKNILLAHNNSDFSVIYYAPTEGMKYVARVRKVVHGEDPTKFMDNLGIGFGVGVECGSHRQFWVQSSD</sequence>
<organism evidence="1 2">
    <name type="scientific">Gigaspora margarita</name>
    <dbReference type="NCBI Taxonomy" id="4874"/>
    <lineage>
        <taxon>Eukaryota</taxon>
        <taxon>Fungi</taxon>
        <taxon>Fungi incertae sedis</taxon>
        <taxon>Mucoromycota</taxon>
        <taxon>Glomeromycotina</taxon>
        <taxon>Glomeromycetes</taxon>
        <taxon>Diversisporales</taxon>
        <taxon>Gigasporaceae</taxon>
        <taxon>Gigaspora</taxon>
    </lineage>
</organism>
<keyword evidence="2" id="KW-1185">Reference proteome</keyword>
<dbReference type="EMBL" id="CAJVQB010037994">
    <property type="protein sequence ID" value="CAG8825792.1"/>
    <property type="molecule type" value="Genomic_DNA"/>
</dbReference>
<evidence type="ECO:0000313" key="2">
    <source>
        <dbReference type="Proteomes" id="UP000789901"/>
    </source>
</evidence>
<protein>
    <submittedName>
        <fullName evidence="1">18397_t:CDS:1</fullName>
    </submittedName>
</protein>
<comment type="caution">
    <text evidence="1">The sequence shown here is derived from an EMBL/GenBank/DDBJ whole genome shotgun (WGS) entry which is preliminary data.</text>
</comment>
<reference evidence="1 2" key="1">
    <citation type="submission" date="2021-06" db="EMBL/GenBank/DDBJ databases">
        <authorList>
            <person name="Kallberg Y."/>
            <person name="Tangrot J."/>
            <person name="Rosling A."/>
        </authorList>
    </citation>
    <scope>NUCLEOTIDE SEQUENCE [LARGE SCALE GENOMIC DNA]</scope>
    <source>
        <strain evidence="1 2">120-4 pot B 10/14</strain>
    </source>
</reference>
<name>A0ABN7WC25_GIGMA</name>
<proteinExistence type="predicted"/>
<accession>A0ABN7WC25</accession>
<gene>
    <name evidence="1" type="ORF">GMARGA_LOCUS28936</name>
</gene>